<evidence type="ECO:0000313" key="2">
    <source>
        <dbReference type="Proteomes" id="UP000002852"/>
    </source>
</evidence>
<proteinExistence type="predicted"/>
<sequence>MKNILNSAASIIQYTYCICAPGYLSPLSARLTPLLINFDVISCSRWIIKEHFFTGRSCNLQVVFYDKRHYSNTLKSSRS</sequence>
<dbReference type="Proteomes" id="UP000002852">
    <property type="component" value="Unassembled WGS sequence"/>
</dbReference>
<dbReference type="AlphaFoldDB" id="A0A3B5R4H8"/>
<organism evidence="1 2">
    <name type="scientific">Xiphophorus maculatus</name>
    <name type="common">Southern platyfish</name>
    <name type="synonym">Platypoecilus maculatus</name>
    <dbReference type="NCBI Taxonomy" id="8083"/>
    <lineage>
        <taxon>Eukaryota</taxon>
        <taxon>Metazoa</taxon>
        <taxon>Chordata</taxon>
        <taxon>Craniata</taxon>
        <taxon>Vertebrata</taxon>
        <taxon>Euteleostomi</taxon>
        <taxon>Actinopterygii</taxon>
        <taxon>Neopterygii</taxon>
        <taxon>Teleostei</taxon>
        <taxon>Neoteleostei</taxon>
        <taxon>Acanthomorphata</taxon>
        <taxon>Ovalentaria</taxon>
        <taxon>Atherinomorphae</taxon>
        <taxon>Cyprinodontiformes</taxon>
        <taxon>Poeciliidae</taxon>
        <taxon>Poeciliinae</taxon>
        <taxon>Xiphophorus</taxon>
    </lineage>
</organism>
<accession>A0A3B5R4H8</accession>
<dbReference type="InParanoid" id="A0A3B5R4H8"/>
<evidence type="ECO:0000313" key="1">
    <source>
        <dbReference type="Ensembl" id="ENSXMAP00000038159.1"/>
    </source>
</evidence>
<dbReference type="Ensembl" id="ENSXMAT00000038831.1">
    <property type="protein sequence ID" value="ENSXMAP00000038159.1"/>
    <property type="gene ID" value="ENSXMAG00000024318.1"/>
</dbReference>
<keyword evidence="2" id="KW-1185">Reference proteome</keyword>
<reference evidence="1" key="3">
    <citation type="submission" date="2025-08" db="UniProtKB">
        <authorList>
            <consortium name="Ensembl"/>
        </authorList>
    </citation>
    <scope>IDENTIFICATION</scope>
    <source>
        <strain evidence="1">JP 163 A</strain>
    </source>
</reference>
<reference evidence="2" key="2">
    <citation type="journal article" date="2013" name="Nat. Genet.">
        <title>The genome of the platyfish, Xiphophorus maculatus, provides insights into evolutionary adaptation and several complex traits.</title>
        <authorList>
            <person name="Schartl M."/>
            <person name="Walter R.B."/>
            <person name="Shen Y."/>
            <person name="Garcia T."/>
            <person name="Catchen J."/>
            <person name="Amores A."/>
            <person name="Braasch I."/>
            <person name="Chalopin D."/>
            <person name="Volff J.N."/>
            <person name="Lesch K.P."/>
            <person name="Bisazza A."/>
            <person name="Minx P."/>
            <person name="Hillier L."/>
            <person name="Wilson R.K."/>
            <person name="Fuerstenberg S."/>
            <person name="Boore J."/>
            <person name="Searle S."/>
            <person name="Postlethwait J.H."/>
            <person name="Warren W.C."/>
        </authorList>
    </citation>
    <scope>NUCLEOTIDE SEQUENCE [LARGE SCALE GENOMIC DNA]</scope>
    <source>
        <strain evidence="2">JP 163 A</strain>
    </source>
</reference>
<reference evidence="2" key="1">
    <citation type="submission" date="2012-01" db="EMBL/GenBank/DDBJ databases">
        <authorList>
            <person name="Walter R."/>
            <person name="Schartl M."/>
            <person name="Warren W."/>
        </authorList>
    </citation>
    <scope>NUCLEOTIDE SEQUENCE [LARGE SCALE GENOMIC DNA]</scope>
    <source>
        <strain evidence="2">JP 163 A</strain>
    </source>
</reference>
<protein>
    <submittedName>
        <fullName evidence="1">Uncharacterized protein</fullName>
    </submittedName>
</protein>
<name>A0A3B5R4H8_XIPMA</name>
<reference evidence="1" key="4">
    <citation type="submission" date="2025-09" db="UniProtKB">
        <authorList>
            <consortium name="Ensembl"/>
        </authorList>
    </citation>
    <scope>IDENTIFICATION</scope>
    <source>
        <strain evidence="1">JP 163 A</strain>
    </source>
</reference>